<gene>
    <name evidence="1" type="ORF">ACFOEI_00480</name>
</gene>
<proteinExistence type="predicted"/>
<reference evidence="2" key="1">
    <citation type="journal article" date="2019" name="Int. J. Syst. Evol. Microbiol.">
        <title>The Global Catalogue of Microorganisms (GCM) 10K type strain sequencing project: providing services to taxonomists for standard genome sequencing and annotation.</title>
        <authorList>
            <consortium name="The Broad Institute Genomics Platform"/>
            <consortium name="The Broad Institute Genome Sequencing Center for Infectious Disease"/>
            <person name="Wu L."/>
            <person name="Ma J."/>
        </authorList>
    </citation>
    <scope>NUCLEOTIDE SEQUENCE [LARGE SCALE GENOMIC DNA]</scope>
    <source>
        <strain evidence="2">KCTC 12847</strain>
    </source>
</reference>
<dbReference type="EMBL" id="JBHRUH010000002">
    <property type="protein sequence ID" value="MFC3290546.1"/>
    <property type="molecule type" value="Genomic_DNA"/>
</dbReference>
<name>A0ABV7LVW5_9GAMM</name>
<evidence type="ECO:0000313" key="1">
    <source>
        <dbReference type="EMBL" id="MFC3290546.1"/>
    </source>
</evidence>
<keyword evidence="2" id="KW-1185">Reference proteome</keyword>
<dbReference type="Proteomes" id="UP001595640">
    <property type="component" value="Unassembled WGS sequence"/>
</dbReference>
<dbReference type="RefSeq" id="WP_156817505.1">
    <property type="nucleotide sequence ID" value="NZ_BMXD01000016.1"/>
</dbReference>
<comment type="caution">
    <text evidence="1">The sequence shown here is derived from an EMBL/GenBank/DDBJ whole genome shotgun (WGS) entry which is preliminary data.</text>
</comment>
<sequence>MPDMGWYEWRILEDGKILHDTRRARYDSPGIALRDALNYDAPTEAVQELHDLAHLVTALCNERRHKGLPLTELAARARQLAVRVTRLAR</sequence>
<organism evidence="1 2">
    <name type="scientific">Modicisalibacter luteus</name>
    <dbReference type="NCBI Taxonomy" id="453962"/>
    <lineage>
        <taxon>Bacteria</taxon>
        <taxon>Pseudomonadati</taxon>
        <taxon>Pseudomonadota</taxon>
        <taxon>Gammaproteobacteria</taxon>
        <taxon>Oceanospirillales</taxon>
        <taxon>Halomonadaceae</taxon>
        <taxon>Modicisalibacter</taxon>
    </lineage>
</organism>
<protein>
    <submittedName>
        <fullName evidence="1">Uncharacterized protein</fullName>
    </submittedName>
</protein>
<accession>A0ABV7LVW5</accession>
<evidence type="ECO:0000313" key="2">
    <source>
        <dbReference type="Proteomes" id="UP001595640"/>
    </source>
</evidence>